<dbReference type="InterPro" id="IPR004481">
    <property type="entry name" value="K/Na/Ca-exchanger"/>
</dbReference>
<feature type="transmembrane region" description="Helical" evidence="5">
    <location>
        <begin position="229"/>
        <end position="253"/>
    </location>
</feature>
<dbReference type="InterPro" id="IPR044880">
    <property type="entry name" value="NCX_ion-bd_dom_sf"/>
</dbReference>
<dbReference type="Gene3D" id="1.20.1420.30">
    <property type="entry name" value="NCX, central ion-binding region"/>
    <property type="match status" value="2"/>
</dbReference>
<keyword evidence="3 5" id="KW-1133">Transmembrane helix</keyword>
<keyword evidence="8" id="KW-1185">Reference proteome</keyword>
<dbReference type="GO" id="GO:0008273">
    <property type="term" value="F:calcium, potassium:sodium antiporter activity"/>
    <property type="evidence" value="ECO:0007669"/>
    <property type="project" value="TreeGrafter"/>
</dbReference>
<feature type="transmembrane region" description="Helical" evidence="5">
    <location>
        <begin position="52"/>
        <end position="70"/>
    </location>
</feature>
<feature type="domain" description="Sodium/calcium exchanger membrane region" evidence="6">
    <location>
        <begin position="166"/>
        <end position="317"/>
    </location>
</feature>
<organism evidence="7 8">
    <name type="scientific">Aeoliella straminimaris</name>
    <dbReference type="NCBI Taxonomy" id="2954799"/>
    <lineage>
        <taxon>Bacteria</taxon>
        <taxon>Pseudomonadati</taxon>
        <taxon>Planctomycetota</taxon>
        <taxon>Planctomycetia</taxon>
        <taxon>Pirellulales</taxon>
        <taxon>Lacipirellulaceae</taxon>
        <taxon>Aeoliella</taxon>
    </lineage>
</organism>
<feature type="transmembrane region" description="Helical" evidence="5">
    <location>
        <begin position="273"/>
        <end position="291"/>
    </location>
</feature>
<dbReference type="PANTHER" id="PTHR10846:SF8">
    <property type="entry name" value="INNER MEMBRANE PROTEIN YRBG"/>
    <property type="match status" value="1"/>
</dbReference>
<dbReference type="Pfam" id="PF01699">
    <property type="entry name" value="Na_Ca_ex"/>
    <property type="match status" value="2"/>
</dbReference>
<evidence type="ECO:0000256" key="3">
    <source>
        <dbReference type="ARBA" id="ARBA00022989"/>
    </source>
</evidence>
<accession>A0A9X2FBH2</accession>
<evidence type="ECO:0000256" key="4">
    <source>
        <dbReference type="ARBA" id="ARBA00023136"/>
    </source>
</evidence>
<gene>
    <name evidence="7" type="ORF">NG895_03745</name>
</gene>
<evidence type="ECO:0000256" key="2">
    <source>
        <dbReference type="ARBA" id="ARBA00022692"/>
    </source>
</evidence>
<evidence type="ECO:0000313" key="7">
    <source>
        <dbReference type="EMBL" id="MCO6043011.1"/>
    </source>
</evidence>
<keyword evidence="4 5" id="KW-0472">Membrane</keyword>
<dbReference type="GO" id="GO:0005262">
    <property type="term" value="F:calcium channel activity"/>
    <property type="evidence" value="ECO:0007669"/>
    <property type="project" value="TreeGrafter"/>
</dbReference>
<evidence type="ECO:0000256" key="1">
    <source>
        <dbReference type="ARBA" id="ARBA00004141"/>
    </source>
</evidence>
<feature type="transmembrane region" description="Helical" evidence="5">
    <location>
        <begin position="165"/>
        <end position="184"/>
    </location>
</feature>
<dbReference type="PANTHER" id="PTHR10846">
    <property type="entry name" value="SODIUM/POTASSIUM/CALCIUM EXCHANGER"/>
    <property type="match status" value="1"/>
</dbReference>
<feature type="transmembrane region" description="Helical" evidence="5">
    <location>
        <begin position="107"/>
        <end position="124"/>
    </location>
</feature>
<feature type="transmembrane region" description="Helical" evidence="5">
    <location>
        <begin position="196"/>
        <end position="217"/>
    </location>
</feature>
<dbReference type="EMBL" id="JAMXLR010000015">
    <property type="protein sequence ID" value="MCO6043011.1"/>
    <property type="molecule type" value="Genomic_DNA"/>
</dbReference>
<feature type="transmembrane region" description="Helical" evidence="5">
    <location>
        <begin position="82"/>
        <end position="101"/>
    </location>
</feature>
<dbReference type="InterPro" id="IPR004837">
    <property type="entry name" value="NaCa_Exmemb"/>
</dbReference>
<dbReference type="Proteomes" id="UP001155241">
    <property type="component" value="Unassembled WGS sequence"/>
</dbReference>
<proteinExistence type="predicted"/>
<feature type="transmembrane region" description="Helical" evidence="5">
    <location>
        <begin position="303"/>
        <end position="321"/>
    </location>
</feature>
<comment type="caution">
    <text evidence="7">The sequence shown here is derived from an EMBL/GenBank/DDBJ whole genome shotgun (WGS) entry which is preliminary data.</text>
</comment>
<protein>
    <recommendedName>
        <fullName evidence="6">Sodium/calcium exchanger membrane region domain-containing protein</fullName>
    </recommendedName>
</protein>
<feature type="domain" description="Sodium/calcium exchanger membrane region" evidence="6">
    <location>
        <begin position="2"/>
        <end position="107"/>
    </location>
</feature>
<dbReference type="GO" id="GO:0006874">
    <property type="term" value="P:intracellular calcium ion homeostasis"/>
    <property type="evidence" value="ECO:0007669"/>
    <property type="project" value="TreeGrafter"/>
</dbReference>
<comment type="subcellular location">
    <subcellularLocation>
        <location evidence="1">Membrane</location>
        <topology evidence="1">Multi-pass membrane protein</topology>
    </subcellularLocation>
</comment>
<evidence type="ECO:0000313" key="8">
    <source>
        <dbReference type="Proteomes" id="UP001155241"/>
    </source>
</evidence>
<reference evidence="7" key="1">
    <citation type="submission" date="2022-06" db="EMBL/GenBank/DDBJ databases">
        <title>Aeoliella straminimaris, a novel planctomycete from sediments.</title>
        <authorList>
            <person name="Vitorino I.R."/>
            <person name="Lage O.M."/>
        </authorList>
    </citation>
    <scope>NUCLEOTIDE SEQUENCE</scope>
    <source>
        <strain evidence="7">ICT_H6.2</strain>
    </source>
</reference>
<dbReference type="AlphaFoldDB" id="A0A9X2FBH2"/>
<sequence>MTNLADRLADRTGLGEAFIGAVFLGAATSLPGITASVVAAHDGLPQLALSNAIGGIAAQTAFLAIADLAYRRANLEHAAASVPNMMQAALLIVILSLLVVAISTPEITFFSIHPITPLMFVVYFQGMRMVRHSTEYPMWQPRRTPETKPDIPDEPETTAGADLGLWVRFALASLLVMAAGYAITKSISTLSHRYDWLNQSIAGAAFTAVATSIPELVTSVAAVRRGALTLAVGGIIGGNCFDTLFAAAADIAYRDGSLFHATTYTDGGSFRDLILISVSILMTAVLLLGLLRRQEKGPGGIGFESATVLAAYAGTLILLATT</sequence>
<evidence type="ECO:0000259" key="6">
    <source>
        <dbReference type="Pfam" id="PF01699"/>
    </source>
</evidence>
<dbReference type="GO" id="GO:0005886">
    <property type="term" value="C:plasma membrane"/>
    <property type="evidence" value="ECO:0007669"/>
    <property type="project" value="TreeGrafter"/>
</dbReference>
<name>A0A9X2FBH2_9BACT</name>
<feature type="transmembrane region" description="Helical" evidence="5">
    <location>
        <begin position="17"/>
        <end position="40"/>
    </location>
</feature>
<evidence type="ECO:0000256" key="5">
    <source>
        <dbReference type="SAM" id="Phobius"/>
    </source>
</evidence>
<keyword evidence="2 5" id="KW-0812">Transmembrane</keyword>